<name>A0ABY5ARI8_9CYAN</name>
<evidence type="ECO:0000313" key="1">
    <source>
        <dbReference type="EMBL" id="USR90849.1"/>
    </source>
</evidence>
<accession>A0ABY5ARI8</accession>
<reference evidence="1" key="1">
    <citation type="submission" date="2022-06" db="EMBL/GenBank/DDBJ databases">
        <title>Genome sequence of Phormidium yuhuli AB48 isolated from an industrial photobioreactor environment.</title>
        <authorList>
            <person name="Qiu Y."/>
            <person name="Noonan A.J.C."/>
            <person name="Dofher K."/>
            <person name="Koch M."/>
            <person name="Kieft B."/>
            <person name="Lin X."/>
            <person name="Ziels R.M."/>
            <person name="Hallam S.J."/>
        </authorList>
    </citation>
    <scope>NUCLEOTIDE SEQUENCE</scope>
    <source>
        <strain evidence="1">AB48</strain>
    </source>
</reference>
<dbReference type="EMBL" id="CP098611">
    <property type="protein sequence ID" value="USR90849.1"/>
    <property type="molecule type" value="Genomic_DNA"/>
</dbReference>
<organism evidence="1 2">
    <name type="scientific">Phormidium yuhuli AB48</name>
    <dbReference type="NCBI Taxonomy" id="2940671"/>
    <lineage>
        <taxon>Bacteria</taxon>
        <taxon>Bacillati</taxon>
        <taxon>Cyanobacteriota</taxon>
        <taxon>Cyanophyceae</taxon>
        <taxon>Oscillatoriophycideae</taxon>
        <taxon>Oscillatoriales</taxon>
        <taxon>Oscillatoriaceae</taxon>
        <taxon>Phormidium</taxon>
        <taxon>Phormidium yuhuli</taxon>
    </lineage>
</organism>
<proteinExistence type="predicted"/>
<gene>
    <name evidence="1" type="ORF">NEA10_18825</name>
</gene>
<protein>
    <submittedName>
        <fullName evidence="1">Uncharacterized protein</fullName>
    </submittedName>
</protein>
<dbReference type="Proteomes" id="UP001056708">
    <property type="component" value="Chromosome"/>
</dbReference>
<sequence length="578" mass="67020">MAQILFPVFIVVEDSKNMTTFGETRELRRKIAQESWFWESSFKVIAKHMLVMQFGISGVWEKPDEEIVYICEQKIQENGSYTSSSDANLGPDDVFKKFCESNLRLTKEPRSALLELYLEASKDLKNLSENLKRIENYRKLNKSSYEGEFADAYKEANDKKIKDIVSFLESDEIKKCALQRVFENRTYLSDICGYPNYKLSINIAALDITNFSILSNKVNFFPLGSTGKIQELKSLCKSASESNDEEPKLHLTQELEDIIREYGVVEKISEKIEQNHYLRNRSEIIREALSAFENKKYLVFLSLTPLQIEGIFGDFCEISGIGKPAESLTKTIDYITSEGKQGLTGISLFEEWGYFRYKFPVTRNEVAHGLMTDVNFKKQFFSNIDKKLYSCYLMLDLYDVCEMVSNDELALNRVSRCLEDIESITDTDVDQESLELDTERTKGDLFLSRLFFKKIKQKTQDSIIKNMRKNMSELVKGFENQIENYFKDEEILDYLRFSEYLENLIESCKECEGDDVILLSAIETIAHGPYLEDKNEDKNIPQKIGKLLHENNQEKCNCTYEQIIKNTEILQRIYGGQT</sequence>
<keyword evidence="2" id="KW-1185">Reference proteome</keyword>
<evidence type="ECO:0000313" key="2">
    <source>
        <dbReference type="Proteomes" id="UP001056708"/>
    </source>
</evidence>
<dbReference type="RefSeq" id="WP_252662873.1">
    <property type="nucleotide sequence ID" value="NZ_CP098611.1"/>
</dbReference>